<dbReference type="CDD" id="cd08977">
    <property type="entry name" value="SusD"/>
    <property type="match status" value="1"/>
</dbReference>
<dbReference type="OrthoDB" id="625727at2"/>
<dbReference type="GO" id="GO:0009279">
    <property type="term" value="C:cell outer membrane"/>
    <property type="evidence" value="ECO:0007669"/>
    <property type="project" value="UniProtKB-SubCell"/>
</dbReference>
<comment type="similarity">
    <text evidence="2">Belongs to the SusD family.</text>
</comment>
<evidence type="ECO:0000259" key="6">
    <source>
        <dbReference type="Pfam" id="PF07980"/>
    </source>
</evidence>
<dbReference type="EMBL" id="CP023777">
    <property type="protein sequence ID" value="ATL48069.1"/>
    <property type="molecule type" value="Genomic_DNA"/>
</dbReference>
<evidence type="ECO:0000256" key="3">
    <source>
        <dbReference type="ARBA" id="ARBA00022729"/>
    </source>
</evidence>
<keyword evidence="5" id="KW-0998">Cell outer membrane</keyword>
<dbReference type="Pfam" id="PF07980">
    <property type="entry name" value="SusD_RagB"/>
    <property type="match status" value="1"/>
</dbReference>
<dbReference type="InterPro" id="IPR033985">
    <property type="entry name" value="SusD-like_N"/>
</dbReference>
<keyword evidence="4" id="KW-0472">Membrane</keyword>
<dbReference type="Proteomes" id="UP000220133">
    <property type="component" value="Chromosome"/>
</dbReference>
<dbReference type="Pfam" id="PF14322">
    <property type="entry name" value="SusD-like_3"/>
    <property type="match status" value="1"/>
</dbReference>
<protein>
    <recommendedName>
        <fullName evidence="10">RagB/SusD family nutrient uptake outer membrane protein</fullName>
    </recommendedName>
</protein>
<name>A0A291QVK1_9BACT</name>
<evidence type="ECO:0000313" key="9">
    <source>
        <dbReference type="Proteomes" id="UP000220133"/>
    </source>
</evidence>
<dbReference type="KEGG" id="cbae:COR50_13340"/>
<gene>
    <name evidence="8" type="ORF">COR50_13340</name>
</gene>
<proteinExistence type="inferred from homology"/>
<feature type="domain" description="SusD-like N-terminal" evidence="7">
    <location>
        <begin position="95"/>
        <end position="227"/>
    </location>
</feature>
<dbReference type="SUPFAM" id="SSF48452">
    <property type="entry name" value="TPR-like"/>
    <property type="match status" value="1"/>
</dbReference>
<comment type="subcellular location">
    <subcellularLocation>
        <location evidence="1">Cell outer membrane</location>
    </subcellularLocation>
</comment>
<feature type="domain" description="RagB/SusD" evidence="6">
    <location>
        <begin position="332"/>
        <end position="488"/>
    </location>
</feature>
<evidence type="ECO:0000256" key="1">
    <source>
        <dbReference type="ARBA" id="ARBA00004442"/>
    </source>
</evidence>
<evidence type="ECO:0008006" key="10">
    <source>
        <dbReference type="Google" id="ProtNLM"/>
    </source>
</evidence>
<accession>A0A291QVK1</accession>
<dbReference type="InterPro" id="IPR011990">
    <property type="entry name" value="TPR-like_helical_dom_sf"/>
</dbReference>
<reference evidence="8 9" key="1">
    <citation type="submission" date="2017-10" db="EMBL/GenBank/DDBJ databases">
        <title>Paenichitinophaga pekingensis gen. nov., sp. nov., isolated from activated sludge.</title>
        <authorList>
            <person name="Jin D."/>
            <person name="Kong X."/>
            <person name="Deng Y."/>
            <person name="Bai Z."/>
        </authorList>
    </citation>
    <scope>NUCLEOTIDE SEQUENCE [LARGE SCALE GENOMIC DNA]</scope>
    <source>
        <strain evidence="8 9">13</strain>
    </source>
</reference>
<dbReference type="AlphaFoldDB" id="A0A291QVK1"/>
<keyword evidence="9" id="KW-1185">Reference proteome</keyword>
<sequence>MSRIIIIFSIFALCASCKKFVELTPPDTSLEADKVFQSDITGISAVTSILGELGGYNSFSQGFGGISIVSGLVADELTTVSIQPAYQEIYTNTLLPGNTIIAEIWNRAYKHIYATNAIIEGASRSTALSTNARNQILGEAYFLRSFLYFQLVNLFGDVPFLTGTDYEKNLQAAREPVKNILNNIAEDLKLSKSMLSVNYLDNTGAATTKRIRPNKWAATALLARVYLYLEDWPNSELQANEVISQAATYILDPNLNNVFKPGTREAIWHLPPGITTNGQTLYTGDGSSFSVNYIKSFGVGPQSFGYDLSNYIPDSFVALFEPGDARKSSWIDSLNDGTRKYYVPYKYKTGIDAVGTLDYLMVLRLSEQYLVRAEARLGQNNFDGARQDIDTVRSRARLLPTTVPSTRAGIMAAIEHERQLELFLEWGQRWMDLKRWPGINNPAISRAEEIMSVVTPVKGGVWDEDWLRFPIPVNEVRNGPNMSQNDGYPQ</sequence>
<evidence type="ECO:0000259" key="7">
    <source>
        <dbReference type="Pfam" id="PF14322"/>
    </source>
</evidence>
<dbReference type="InterPro" id="IPR012944">
    <property type="entry name" value="SusD_RagB_dom"/>
</dbReference>
<dbReference type="RefSeq" id="WP_098194446.1">
    <property type="nucleotide sequence ID" value="NZ_CP023777.1"/>
</dbReference>
<keyword evidence="3" id="KW-0732">Signal</keyword>
<evidence type="ECO:0000256" key="5">
    <source>
        <dbReference type="ARBA" id="ARBA00023237"/>
    </source>
</evidence>
<evidence type="ECO:0000256" key="2">
    <source>
        <dbReference type="ARBA" id="ARBA00006275"/>
    </source>
</evidence>
<evidence type="ECO:0000256" key="4">
    <source>
        <dbReference type="ARBA" id="ARBA00023136"/>
    </source>
</evidence>
<organism evidence="8 9">
    <name type="scientific">Chitinophaga caeni</name>
    <dbReference type="NCBI Taxonomy" id="2029983"/>
    <lineage>
        <taxon>Bacteria</taxon>
        <taxon>Pseudomonadati</taxon>
        <taxon>Bacteroidota</taxon>
        <taxon>Chitinophagia</taxon>
        <taxon>Chitinophagales</taxon>
        <taxon>Chitinophagaceae</taxon>
        <taxon>Chitinophaga</taxon>
    </lineage>
</organism>
<evidence type="ECO:0000313" key="8">
    <source>
        <dbReference type="EMBL" id="ATL48069.1"/>
    </source>
</evidence>
<dbReference type="Gene3D" id="1.25.40.390">
    <property type="match status" value="1"/>
</dbReference>